<dbReference type="GO" id="GO:0022848">
    <property type="term" value="F:acetylcholine-gated monoatomic cation-selective channel activity"/>
    <property type="evidence" value="ECO:0007669"/>
    <property type="project" value="InterPro"/>
</dbReference>
<dbReference type="GO" id="GO:0045211">
    <property type="term" value="C:postsynaptic membrane"/>
    <property type="evidence" value="ECO:0007669"/>
    <property type="project" value="InterPro"/>
</dbReference>
<evidence type="ECO:0000259" key="12">
    <source>
        <dbReference type="Pfam" id="PF02931"/>
    </source>
</evidence>
<dbReference type="PRINTS" id="PR00254">
    <property type="entry name" value="NICOTINICR"/>
</dbReference>
<evidence type="ECO:0000256" key="6">
    <source>
        <dbReference type="ARBA" id="ARBA00023136"/>
    </source>
</evidence>
<feature type="transmembrane region" description="Helical" evidence="11">
    <location>
        <begin position="217"/>
        <end position="239"/>
    </location>
</feature>
<comment type="subcellular location">
    <subcellularLocation>
        <location evidence="10">Synaptic cell membrane</location>
        <topology evidence="10">Multi-pass membrane protein</topology>
    </subcellularLocation>
</comment>
<dbReference type="Pfam" id="PF02931">
    <property type="entry name" value="Neur_chan_LBD"/>
    <property type="match status" value="1"/>
</dbReference>
<evidence type="ECO:0000256" key="3">
    <source>
        <dbReference type="ARBA" id="ARBA00022692"/>
    </source>
</evidence>
<dbReference type="GO" id="GO:0004888">
    <property type="term" value="F:transmembrane signaling receptor activity"/>
    <property type="evidence" value="ECO:0007669"/>
    <property type="project" value="InterPro"/>
</dbReference>
<organism evidence="13 14">
    <name type="scientific">Phyllostomus discolor</name>
    <name type="common">pale spear-nosed bat</name>
    <dbReference type="NCBI Taxonomy" id="89673"/>
    <lineage>
        <taxon>Eukaryota</taxon>
        <taxon>Metazoa</taxon>
        <taxon>Chordata</taxon>
        <taxon>Craniata</taxon>
        <taxon>Vertebrata</taxon>
        <taxon>Euteleostomi</taxon>
        <taxon>Mammalia</taxon>
        <taxon>Eutheria</taxon>
        <taxon>Laurasiatheria</taxon>
        <taxon>Chiroptera</taxon>
        <taxon>Yangochiroptera</taxon>
        <taxon>Phyllostomidae</taxon>
        <taxon>Phyllostominae</taxon>
        <taxon>Phyllostomus</taxon>
    </lineage>
</organism>
<feature type="signal peptide" evidence="11">
    <location>
        <begin position="1"/>
        <end position="22"/>
    </location>
</feature>
<evidence type="ECO:0000256" key="4">
    <source>
        <dbReference type="ARBA" id="ARBA00023018"/>
    </source>
</evidence>
<dbReference type="PROSITE" id="PS00236">
    <property type="entry name" value="NEUROTR_ION_CHANNEL"/>
    <property type="match status" value="1"/>
</dbReference>
<evidence type="ECO:0000256" key="2">
    <source>
        <dbReference type="ARBA" id="ARBA00022475"/>
    </source>
</evidence>
<feature type="domain" description="Neurotransmitter-gated ion-channel ligand-binding" evidence="12">
    <location>
        <begin position="44"/>
        <end position="206"/>
    </location>
</feature>
<dbReference type="FunFam" id="2.70.170.10:FF:000005">
    <property type="entry name" value="Neuronal nicotinic acetylcholine receptor alpha4 subunit"/>
    <property type="match status" value="1"/>
</dbReference>
<keyword evidence="13" id="KW-1185">Reference proteome</keyword>
<dbReference type="InterPro" id="IPR006202">
    <property type="entry name" value="Neur_chan_lig-bd"/>
</dbReference>
<dbReference type="InterPro" id="IPR002394">
    <property type="entry name" value="Nicotinic_acetylcholine_rcpt"/>
</dbReference>
<dbReference type="PANTHER" id="PTHR18945">
    <property type="entry name" value="NEUROTRANSMITTER GATED ION CHANNEL"/>
    <property type="match status" value="1"/>
</dbReference>
<dbReference type="InterPro" id="IPR018000">
    <property type="entry name" value="Neurotransmitter_ion_chnl_CS"/>
</dbReference>
<dbReference type="CTD" id="1138"/>
<evidence type="ECO:0000313" key="13">
    <source>
        <dbReference type="Proteomes" id="UP000504628"/>
    </source>
</evidence>
<comment type="caution">
    <text evidence="11">Lacks conserved residue(s) required for the propagation of feature annotation.</text>
</comment>
<dbReference type="Gene3D" id="2.70.170.10">
    <property type="entry name" value="Neurotransmitter-gated ion-channel ligand-binding domain"/>
    <property type="match status" value="1"/>
</dbReference>
<accession>A0A7E6CQB5</accession>
<dbReference type="PRINTS" id="PR00252">
    <property type="entry name" value="NRIONCHANNEL"/>
</dbReference>
<keyword evidence="7 14" id="KW-0675">Receptor</keyword>
<protein>
    <submittedName>
        <fullName evidence="14">Neuronal acetylcholine receptor subunit alpha-5 isoform X2</fullName>
    </submittedName>
</protein>
<keyword evidence="2" id="KW-1003">Cell membrane</keyword>
<dbReference type="SUPFAM" id="SSF63712">
    <property type="entry name" value="Nicotinic receptor ligand binding domain-like"/>
    <property type="match status" value="1"/>
</dbReference>
<dbReference type="GeneID" id="114488509"/>
<keyword evidence="4" id="KW-0770">Synapse</keyword>
<sequence>MAARGSRPAVLRLLLLVPLVSGRRGPGSAPGGLAEPFFIAKHEDSLFKDLFQDYERWVRPVEHLNDKIRIKFGLAISQLVDVDEKNQLMTTNVWLKQEWRDVKLRWDPDDYGGIRVIRVPSDSLWTPDIVLFDNADGRFEGASTKTVVRYDGTVTWTPPANYKSSCTIDVTFFPFDLQNCSMKFGSWTYDGSQVDIILEDQEVVEDWKFIAQVLDRLFLWTFLLVSVVGSLGLFVPVIYKWANITIPVQIGNAIK</sequence>
<dbReference type="InterPro" id="IPR006201">
    <property type="entry name" value="Neur_channel"/>
</dbReference>
<proteinExistence type="inferred from homology"/>
<dbReference type="Proteomes" id="UP000504628">
    <property type="component" value="Chromosome 12"/>
</dbReference>
<feature type="chain" id="PRO_5029038299" evidence="11">
    <location>
        <begin position="23"/>
        <end position="255"/>
    </location>
</feature>
<keyword evidence="1 11" id="KW-0813">Transport</keyword>
<name>A0A7E6CQB5_9CHIR</name>
<keyword evidence="9 11" id="KW-0407">Ion channel</keyword>
<evidence type="ECO:0000256" key="11">
    <source>
        <dbReference type="RuleBase" id="RU000687"/>
    </source>
</evidence>
<evidence type="ECO:0000256" key="8">
    <source>
        <dbReference type="ARBA" id="ARBA00023286"/>
    </source>
</evidence>
<keyword evidence="8" id="KW-1071">Ligand-gated ion channel</keyword>
<evidence type="ECO:0000256" key="10">
    <source>
        <dbReference type="ARBA" id="ARBA00034099"/>
    </source>
</evidence>
<keyword evidence="3 11" id="KW-0812">Transmembrane</keyword>
<comment type="similarity">
    <text evidence="11">Belongs to the ligand-gated ion channel (TC 1.A.9) family.</text>
</comment>
<evidence type="ECO:0000256" key="1">
    <source>
        <dbReference type="ARBA" id="ARBA00022448"/>
    </source>
</evidence>
<keyword evidence="5 11" id="KW-0406">Ion transport</keyword>
<keyword evidence="6 11" id="KW-0472">Membrane</keyword>
<evidence type="ECO:0000313" key="14">
    <source>
        <dbReference type="RefSeq" id="XP_035869097.1"/>
    </source>
</evidence>
<keyword evidence="11" id="KW-1133">Transmembrane helix</keyword>
<evidence type="ECO:0000256" key="7">
    <source>
        <dbReference type="ARBA" id="ARBA00023170"/>
    </source>
</evidence>
<gene>
    <name evidence="14" type="primary">CHRNA5</name>
</gene>
<keyword evidence="11" id="KW-0732">Signal</keyword>
<evidence type="ECO:0000256" key="5">
    <source>
        <dbReference type="ARBA" id="ARBA00023065"/>
    </source>
</evidence>
<reference evidence="14" key="1">
    <citation type="submission" date="2025-08" db="UniProtKB">
        <authorList>
            <consortium name="RefSeq"/>
        </authorList>
    </citation>
    <scope>IDENTIFICATION</scope>
    <source>
        <tissue evidence="14">Muscle</tissue>
    </source>
</reference>
<dbReference type="RefSeq" id="XP_035869097.1">
    <property type="nucleotide sequence ID" value="XM_036013204.1"/>
</dbReference>
<evidence type="ECO:0000256" key="9">
    <source>
        <dbReference type="ARBA" id="ARBA00023303"/>
    </source>
</evidence>
<dbReference type="AlphaFoldDB" id="A0A7E6CQB5"/>
<dbReference type="InterPro" id="IPR036734">
    <property type="entry name" value="Neur_chan_lig-bd_sf"/>
</dbReference>